<accession>A0A6C0ALI3</accession>
<evidence type="ECO:0000313" key="1">
    <source>
        <dbReference type="EMBL" id="QHS80343.1"/>
    </source>
</evidence>
<protein>
    <submittedName>
        <fullName evidence="1">Uncharacterized protein</fullName>
    </submittedName>
</protein>
<organism evidence="1">
    <name type="scientific">viral metagenome</name>
    <dbReference type="NCBI Taxonomy" id="1070528"/>
    <lineage>
        <taxon>unclassified sequences</taxon>
        <taxon>metagenomes</taxon>
        <taxon>organismal metagenomes</taxon>
    </lineage>
</organism>
<proteinExistence type="predicted"/>
<dbReference type="EMBL" id="MN740677">
    <property type="protein sequence ID" value="QHS80343.1"/>
    <property type="molecule type" value="Genomic_DNA"/>
</dbReference>
<sequence>MIYIMNEKKEYISWTYKRDNGMEKTNRVHELPDEQHVTIPFVERQTINNREECSKRIAEREQLIQSSVNPLLLNNNYLSDLRIQDKHLRSRDSNFSKVNKKELSK</sequence>
<dbReference type="AlphaFoldDB" id="A0A6C0ALI3"/>
<name>A0A6C0ALI3_9ZZZZ</name>
<reference evidence="1" key="1">
    <citation type="journal article" date="2020" name="Nature">
        <title>Giant virus diversity and host interactions through global metagenomics.</title>
        <authorList>
            <person name="Schulz F."/>
            <person name="Roux S."/>
            <person name="Paez-Espino D."/>
            <person name="Jungbluth S."/>
            <person name="Walsh D.A."/>
            <person name="Denef V.J."/>
            <person name="McMahon K.D."/>
            <person name="Konstantinidis K.T."/>
            <person name="Eloe-Fadrosh E.A."/>
            <person name="Kyrpides N.C."/>
            <person name="Woyke T."/>
        </authorList>
    </citation>
    <scope>NUCLEOTIDE SEQUENCE</scope>
    <source>
        <strain evidence="1">GVMAG-S-1039698-54</strain>
    </source>
</reference>